<dbReference type="AlphaFoldDB" id="A0AAV2T469"/>
<feature type="transmembrane region" description="Helical" evidence="11">
    <location>
        <begin position="96"/>
        <end position="124"/>
    </location>
</feature>
<dbReference type="InterPro" id="IPR023213">
    <property type="entry name" value="CAT-like_dom_sf"/>
</dbReference>
<accession>A0AAV2T469</accession>
<dbReference type="InterPro" id="IPR039551">
    <property type="entry name" value="Cho/carn_acyl_trans"/>
</dbReference>
<dbReference type="PANTHER" id="PTHR22589:SF31">
    <property type="entry name" value="CARNITINE O-PALMITOYLTRANSFERASE"/>
    <property type="match status" value="1"/>
</dbReference>
<dbReference type="GO" id="GO:0016020">
    <property type="term" value="C:membrane"/>
    <property type="evidence" value="ECO:0007669"/>
    <property type="project" value="UniProtKB-SubCell"/>
</dbReference>
<keyword evidence="8 11" id="KW-0472">Membrane</keyword>
<dbReference type="Pfam" id="PF16484">
    <property type="entry name" value="CPT_N"/>
    <property type="match status" value="1"/>
</dbReference>
<reference evidence="14" key="1">
    <citation type="submission" date="2024-06" db="EMBL/GenBank/DDBJ databases">
        <authorList>
            <person name="Liu X."/>
            <person name="Lenzi L."/>
            <person name="Haldenby T S."/>
            <person name="Uol C."/>
        </authorList>
    </citation>
    <scope>NUCLEOTIDE SEQUENCE</scope>
</reference>
<evidence type="ECO:0000256" key="5">
    <source>
        <dbReference type="ARBA" id="ARBA00022832"/>
    </source>
</evidence>
<name>A0AAV2T469_CALDB</name>
<dbReference type="SUPFAM" id="SSF52777">
    <property type="entry name" value="CoA-dependent acyltransferases"/>
    <property type="match status" value="2"/>
</dbReference>
<comment type="similarity">
    <text evidence="2">Belongs to the carnitine/choline acetyltransferase family.</text>
</comment>
<dbReference type="GO" id="GO:0006631">
    <property type="term" value="P:fatty acid metabolic process"/>
    <property type="evidence" value="ECO:0007669"/>
    <property type="project" value="UniProtKB-KW"/>
</dbReference>
<organism evidence="14 15">
    <name type="scientific">Calicophoron daubneyi</name>
    <name type="common">Rumen fluke</name>
    <name type="synonym">Paramphistomum daubneyi</name>
    <dbReference type="NCBI Taxonomy" id="300641"/>
    <lineage>
        <taxon>Eukaryota</taxon>
        <taxon>Metazoa</taxon>
        <taxon>Spiralia</taxon>
        <taxon>Lophotrochozoa</taxon>
        <taxon>Platyhelminthes</taxon>
        <taxon>Trematoda</taxon>
        <taxon>Digenea</taxon>
        <taxon>Plagiorchiida</taxon>
        <taxon>Pronocephalata</taxon>
        <taxon>Paramphistomoidea</taxon>
        <taxon>Paramphistomidae</taxon>
        <taxon>Calicophoron</taxon>
    </lineage>
</organism>
<comment type="caution">
    <text evidence="14">The sequence shown here is derived from an EMBL/GenBank/DDBJ whole genome shotgun (WGS) entry which is preliminary data.</text>
</comment>
<evidence type="ECO:0000256" key="11">
    <source>
        <dbReference type="SAM" id="Phobius"/>
    </source>
</evidence>
<gene>
    <name evidence="14" type="ORF">CDAUBV1_LOCUS5107</name>
</gene>
<dbReference type="Proteomes" id="UP001497525">
    <property type="component" value="Unassembled WGS sequence"/>
</dbReference>
<evidence type="ECO:0000256" key="3">
    <source>
        <dbReference type="ARBA" id="ARBA00022679"/>
    </source>
</evidence>
<dbReference type="InterPro" id="IPR000542">
    <property type="entry name" value="Carn_acyl_trans"/>
</dbReference>
<dbReference type="FunFam" id="3.30.559.10:FF:000002">
    <property type="entry name" value="carnitine O-palmitoyltransferase 1, liver isoform"/>
    <property type="match status" value="1"/>
</dbReference>
<evidence type="ECO:0000259" key="13">
    <source>
        <dbReference type="Pfam" id="PF16484"/>
    </source>
</evidence>
<evidence type="ECO:0000256" key="10">
    <source>
        <dbReference type="PIRSR" id="PIRSR600542-1"/>
    </source>
</evidence>
<evidence type="ECO:0000313" key="14">
    <source>
        <dbReference type="EMBL" id="CAL5132267.1"/>
    </source>
</evidence>
<evidence type="ECO:0000259" key="12">
    <source>
        <dbReference type="Pfam" id="PF00755"/>
    </source>
</evidence>
<dbReference type="Gene3D" id="3.30.559.70">
    <property type="entry name" value="Choline/Carnitine o-acyltransferase, domain 2"/>
    <property type="match status" value="1"/>
</dbReference>
<keyword evidence="5" id="KW-0276">Fatty acid metabolism</keyword>
<evidence type="ECO:0008006" key="16">
    <source>
        <dbReference type="Google" id="ProtNLM"/>
    </source>
</evidence>
<sequence>MAEAHAAVAFTFTVSSDGLSFDFNKQALLAVGKSGIRAWQKRYMRFKNSIYNNIYPFHPMSWIYLSLGVFLADYFCRARGHGENHYSPILYIEKGLRFAGVSVCHRFFACALLSLLIFLCASFINRLLLRTLLSYTAWMYQPHGRPGLLVQLWAVMLKCLMSSHPRLYGYQYSLPKLPLPKLQHTMEKYLKSTQHLVPEQEYTELVRQAKEFEKGPGQKLQFFLWLKTWLTSNYVSDWWEEYVYLAGRDPIMANSNFYGMEWKITKPIQPTQAARGAMITYVLMDVRKSLVNEELPPVFINGTVPLCSWQYERVFNTTRIPYPQKDKILHLPDSNHIVVYHRGRYFRCPLVVNGSELSAAEFEFMFNHIISEDNSHPALGEEKLAAFTAGQRDAWATARSAYFSNGVNRASLDAIESAAFFLVFDHEYHDIDFDNTEDLSYLGKLLLTGNCYNRWFDKSFTAVIMPDGTYGVNAEHSWGDAPIGAHVNLLAISKEQLGIKNQLPGLYYIENGHCDGEVMTRILPSRLRWDMPEACLAAMEASLSVARELADAIDLVVVRFTDFGRDLIKKVKCSPDAFVQMALQLAYMKDRGSLALVYESSMTRCFREGRTETVRSCTAEAAAFVRSMLEENSPREERLAKFRTATERHQRLIREAISGKGVDRHLFALYVVSRFLHMDNPFLKKILSEPWRLSTSQTPTSQLEGLKIDPKHPDANRAYGGGFGPVAKDGYGVSYIFSMENCIFFHVSSRFDCSETSSKRFGDNIVDSMRQIRDLLDPKSPKSQIRTEG</sequence>
<proteinExistence type="inferred from homology"/>
<dbReference type="Gene3D" id="6.10.250.1760">
    <property type="match status" value="1"/>
</dbReference>
<dbReference type="GO" id="GO:0005739">
    <property type="term" value="C:mitochondrion"/>
    <property type="evidence" value="ECO:0007669"/>
    <property type="project" value="TreeGrafter"/>
</dbReference>
<feature type="transmembrane region" description="Helical" evidence="11">
    <location>
        <begin position="54"/>
        <end position="75"/>
    </location>
</feature>
<evidence type="ECO:0000256" key="8">
    <source>
        <dbReference type="ARBA" id="ARBA00023136"/>
    </source>
</evidence>
<feature type="active site" description="Proton acceptor" evidence="10">
    <location>
        <position position="476"/>
    </location>
</feature>
<evidence type="ECO:0000256" key="1">
    <source>
        <dbReference type="ARBA" id="ARBA00004141"/>
    </source>
</evidence>
<keyword evidence="4 11" id="KW-0812">Transmembrane</keyword>
<dbReference type="EMBL" id="CAXLJL010000123">
    <property type="protein sequence ID" value="CAL5132267.1"/>
    <property type="molecule type" value="Genomic_DNA"/>
</dbReference>
<evidence type="ECO:0000256" key="9">
    <source>
        <dbReference type="ARBA" id="ARBA00023315"/>
    </source>
</evidence>
<protein>
    <recommendedName>
        <fullName evidence="16">Carnitine O-palmitoyltransferase</fullName>
    </recommendedName>
</protein>
<dbReference type="Pfam" id="PF00755">
    <property type="entry name" value="Carn_acyltransf"/>
    <property type="match status" value="1"/>
</dbReference>
<feature type="domain" description="Carnitine O-palmitoyltransferase N-terminal" evidence="13">
    <location>
        <begin position="1"/>
        <end position="47"/>
    </location>
</feature>
<dbReference type="GO" id="GO:0004095">
    <property type="term" value="F:carnitine O-palmitoyltransferase activity"/>
    <property type="evidence" value="ECO:0007669"/>
    <property type="project" value="TreeGrafter"/>
</dbReference>
<evidence type="ECO:0000256" key="6">
    <source>
        <dbReference type="ARBA" id="ARBA00022989"/>
    </source>
</evidence>
<dbReference type="PANTHER" id="PTHR22589">
    <property type="entry name" value="CARNITINE O-ACYLTRANSFERASE"/>
    <property type="match status" value="1"/>
</dbReference>
<dbReference type="GO" id="GO:0009437">
    <property type="term" value="P:carnitine metabolic process"/>
    <property type="evidence" value="ECO:0007669"/>
    <property type="project" value="TreeGrafter"/>
</dbReference>
<keyword evidence="6 11" id="KW-1133">Transmembrane helix</keyword>
<evidence type="ECO:0000313" key="15">
    <source>
        <dbReference type="Proteomes" id="UP001497525"/>
    </source>
</evidence>
<dbReference type="InterPro" id="IPR032476">
    <property type="entry name" value="CPT_N"/>
</dbReference>
<evidence type="ECO:0000256" key="7">
    <source>
        <dbReference type="ARBA" id="ARBA00023098"/>
    </source>
</evidence>
<keyword evidence="9" id="KW-0012">Acyltransferase</keyword>
<dbReference type="Gene3D" id="3.30.559.10">
    <property type="entry name" value="Chloramphenicol acetyltransferase-like domain"/>
    <property type="match status" value="1"/>
</dbReference>
<keyword evidence="7" id="KW-0443">Lipid metabolism</keyword>
<evidence type="ECO:0000256" key="4">
    <source>
        <dbReference type="ARBA" id="ARBA00022692"/>
    </source>
</evidence>
<comment type="subcellular location">
    <subcellularLocation>
        <location evidence="1">Membrane</location>
        <topology evidence="1">Multi-pass membrane protein</topology>
    </subcellularLocation>
</comment>
<evidence type="ECO:0000256" key="2">
    <source>
        <dbReference type="ARBA" id="ARBA00005232"/>
    </source>
</evidence>
<dbReference type="InterPro" id="IPR042231">
    <property type="entry name" value="Cho/carn_acyl_trans_2"/>
</dbReference>
<feature type="domain" description="Choline/carnitine acyltransferase" evidence="12">
    <location>
        <begin position="177"/>
        <end position="765"/>
    </location>
</feature>
<keyword evidence="3" id="KW-0808">Transferase</keyword>